<keyword evidence="14" id="KW-1185">Reference proteome</keyword>
<reference evidence="14" key="1">
    <citation type="submission" date="2017-06" db="EMBL/GenBank/DDBJ databases">
        <authorList>
            <person name="Varghese N."/>
            <person name="Submissions S."/>
        </authorList>
    </citation>
    <scope>NUCLEOTIDE SEQUENCE [LARGE SCALE GENOMIC DNA]</scope>
    <source>
        <strain evidence="14">JAD2</strain>
    </source>
</reference>
<evidence type="ECO:0000256" key="5">
    <source>
        <dbReference type="ARBA" id="ARBA00022741"/>
    </source>
</evidence>
<feature type="domain" description="GGDEF" evidence="12">
    <location>
        <begin position="526"/>
        <end position="676"/>
    </location>
</feature>
<dbReference type="RefSeq" id="WP_088572321.1">
    <property type="nucleotide sequence ID" value="NZ_FYEK01000075.1"/>
</dbReference>
<keyword evidence="10" id="KW-0051">Antiviral defense</keyword>
<dbReference type="GO" id="GO:0004527">
    <property type="term" value="F:exonuclease activity"/>
    <property type="evidence" value="ECO:0007669"/>
    <property type="project" value="UniProtKB-KW"/>
</dbReference>
<keyword evidence="9" id="KW-0067">ATP-binding</keyword>
<dbReference type="Gene3D" id="3.30.70.270">
    <property type="match status" value="1"/>
</dbReference>
<keyword evidence="8" id="KW-0269">Exonuclease</keyword>
<dbReference type="InterPro" id="IPR052117">
    <property type="entry name" value="Cas10/Csm1_subtype-III-A"/>
</dbReference>
<dbReference type="PANTHER" id="PTHR36528">
    <property type="entry name" value="CRISPR SYSTEM SINGLE-STRAND-SPECIFIC DEOXYRIBONUCLEASE CAS10/CSM1 (SUBTYPE III-A)"/>
    <property type="match status" value="1"/>
</dbReference>
<dbReference type="GO" id="GO:0051607">
    <property type="term" value="P:defense response to virus"/>
    <property type="evidence" value="ECO:0007669"/>
    <property type="project" value="UniProtKB-KW"/>
</dbReference>
<sequence length="823" mass="91844">MSAPDPFSAAFRGLWLIAGLDLEPDPETASRLRLAEALSAGAPMPADRRPSALISIFHAVEGASGPPRVYPLLPLNRQRETLFPKEATPEDPPELALRNLEDDLKKRLEEALRDAREHPPARVAGAMGALARFAWCLPGPAPDISLYDHGRTVGAFMALLAEAPPEGLAPWEAALQAGSEAPVDTPPVALLVKGDVSGIQRFLYQVTGKGAARGLRGRSLYLQLLSEAVALFVLRQLRLPLTNLLYSGGGHFLLLARPSDETRLPEIRREVTRRLAAFHGPSLALVLAAVPIRPHELHGEGLQQAFEALHRRLAQAKARRLESLPPEDWEAFLVGEQPDSSQRSENPADHAEKWTDCMVCGIRGFKGEEIVVEREGRSKCKRCRSLEDLGRAAVDLQAIAWIEREPLSLPDRPERAAPWEKALQAFGFAVSLFRASGPKPSPEPPEAGWALVWLVEDSPDLRGRIRRALGERPIAFFPHFLLRRAPRVRPEDPERFLRCYDDPDEMPEVGDVRDFTMLQHSSRGIQRLGVLRADLDGAGALFSRGLGKAMRLARLMALSSALSRFFEGYVETLCETVERETGRPDTLYAVYAGGDDLFIVGAWDVVADFAARLRRELAEYTGHHPRLTLSAALTLHDGREAVHLFAEEAGRALEEGAKAYQRPDGKAKDALRFLERTLPWGPEEAFWTVLEWSERFRQGVERAAARPRPGRGRGLLFALIRWGTRPQRARPALRKGPGQPILVPWIWHAAYFIRRWQDLTPAEDPLREILDAMRREWDRWDEQGGPIALSRLLTEIWTPAARWAELRTRHEEGCARQPSADSV</sequence>
<keyword evidence="7" id="KW-0378">Hydrolase</keyword>
<evidence type="ECO:0000256" key="2">
    <source>
        <dbReference type="ARBA" id="ARBA00014333"/>
    </source>
</evidence>
<evidence type="ECO:0000256" key="6">
    <source>
        <dbReference type="ARBA" id="ARBA00022759"/>
    </source>
</evidence>
<evidence type="ECO:0000256" key="8">
    <source>
        <dbReference type="ARBA" id="ARBA00022839"/>
    </source>
</evidence>
<keyword evidence="5" id="KW-0547">Nucleotide-binding</keyword>
<dbReference type="OrthoDB" id="9768769at2"/>
<keyword evidence="4" id="KW-0540">Nuclease</keyword>
<dbReference type="Pfam" id="PF18211">
    <property type="entry name" value="Csm1_B"/>
    <property type="match status" value="1"/>
</dbReference>
<dbReference type="AlphaFoldDB" id="A0A212RQ72"/>
<evidence type="ECO:0000259" key="12">
    <source>
        <dbReference type="PROSITE" id="PS50887"/>
    </source>
</evidence>
<protein>
    <recommendedName>
        <fullName evidence="2">CRISPR system single-strand-specific deoxyribonuclease Cas10/Csm1 (subtype III-A)</fullName>
    </recommendedName>
    <alternativeName>
        <fullName evidence="11">Cyclic oligoadenylate synthase</fullName>
    </alternativeName>
</protein>
<dbReference type="NCBIfam" id="TIGR02578">
    <property type="entry name" value="cas_TM1811_Csm1"/>
    <property type="match status" value="1"/>
</dbReference>
<dbReference type="GO" id="GO:0016740">
    <property type="term" value="F:transferase activity"/>
    <property type="evidence" value="ECO:0007669"/>
    <property type="project" value="UniProtKB-KW"/>
</dbReference>
<evidence type="ECO:0000256" key="3">
    <source>
        <dbReference type="ARBA" id="ARBA00022679"/>
    </source>
</evidence>
<evidence type="ECO:0000256" key="4">
    <source>
        <dbReference type="ARBA" id="ARBA00022722"/>
    </source>
</evidence>
<gene>
    <name evidence="13" type="ORF">SAMN02746019_00017950</name>
</gene>
<dbReference type="InterPro" id="IPR043128">
    <property type="entry name" value="Rev_trsase/Diguanyl_cyclase"/>
</dbReference>
<name>A0A212RQ72_9CHLR</name>
<keyword evidence="6" id="KW-0255">Endonuclease</keyword>
<evidence type="ECO:0000256" key="11">
    <source>
        <dbReference type="ARBA" id="ARBA00032922"/>
    </source>
</evidence>
<dbReference type="InterPro" id="IPR041062">
    <property type="entry name" value="Csm1_B"/>
</dbReference>
<dbReference type="PANTHER" id="PTHR36528:SF1">
    <property type="entry name" value="CRISPR SYSTEM SINGLE-STRAND-SPECIFIC DEOXYRIBONUCLEASE CAS10_CSM1 (SUBTYPE III-A)"/>
    <property type="match status" value="1"/>
</dbReference>
<dbReference type="Proteomes" id="UP000197025">
    <property type="component" value="Unassembled WGS sequence"/>
</dbReference>
<evidence type="ECO:0000256" key="10">
    <source>
        <dbReference type="ARBA" id="ARBA00023118"/>
    </source>
</evidence>
<keyword evidence="3" id="KW-0808">Transferase</keyword>
<evidence type="ECO:0000313" key="14">
    <source>
        <dbReference type="Proteomes" id="UP000197025"/>
    </source>
</evidence>
<evidence type="ECO:0000256" key="9">
    <source>
        <dbReference type="ARBA" id="ARBA00022840"/>
    </source>
</evidence>
<evidence type="ECO:0000256" key="7">
    <source>
        <dbReference type="ARBA" id="ARBA00022801"/>
    </source>
</evidence>
<evidence type="ECO:0000256" key="1">
    <source>
        <dbReference type="ARBA" id="ARBA00005700"/>
    </source>
</evidence>
<dbReference type="InterPro" id="IPR013408">
    <property type="entry name" value="Cas10/Csm1"/>
</dbReference>
<dbReference type="EMBL" id="FYEK01000075">
    <property type="protein sequence ID" value="SNB74697.1"/>
    <property type="molecule type" value="Genomic_DNA"/>
</dbReference>
<organism evidence="13 14">
    <name type="scientific">Thermoflexus hugenholtzii JAD2</name>
    <dbReference type="NCBI Taxonomy" id="877466"/>
    <lineage>
        <taxon>Bacteria</taxon>
        <taxon>Bacillati</taxon>
        <taxon>Chloroflexota</taxon>
        <taxon>Thermoflexia</taxon>
        <taxon>Thermoflexales</taxon>
        <taxon>Thermoflexaceae</taxon>
        <taxon>Thermoflexus</taxon>
    </lineage>
</organism>
<dbReference type="InParanoid" id="A0A212RQ72"/>
<dbReference type="GO" id="GO:0004519">
    <property type="term" value="F:endonuclease activity"/>
    <property type="evidence" value="ECO:0007669"/>
    <property type="project" value="UniProtKB-KW"/>
</dbReference>
<dbReference type="GO" id="GO:0005524">
    <property type="term" value="F:ATP binding"/>
    <property type="evidence" value="ECO:0007669"/>
    <property type="project" value="UniProtKB-KW"/>
</dbReference>
<dbReference type="PROSITE" id="PS50887">
    <property type="entry name" value="GGDEF"/>
    <property type="match status" value="1"/>
</dbReference>
<evidence type="ECO:0000313" key="13">
    <source>
        <dbReference type="EMBL" id="SNB74697.1"/>
    </source>
</evidence>
<comment type="similarity">
    <text evidence="1">Belongs to the CRISPR-associated Cas10/Csm1 family.</text>
</comment>
<dbReference type="InterPro" id="IPR054767">
    <property type="entry name" value="Cas10-Cmr2_palm2"/>
</dbReference>
<dbReference type="Pfam" id="PF22335">
    <property type="entry name" value="Cas10-Cmr2_palm2"/>
    <property type="match status" value="1"/>
</dbReference>
<accession>A0A212RQ72</accession>
<dbReference type="InterPro" id="IPR000160">
    <property type="entry name" value="GGDEF_dom"/>
</dbReference>
<proteinExistence type="inferred from homology"/>